<dbReference type="PANTHER" id="PTHR42978:SF6">
    <property type="entry name" value="QUORUM-QUENCHING LACTONASE YTNP-RELATED"/>
    <property type="match status" value="1"/>
</dbReference>
<dbReference type="Pfam" id="PF00753">
    <property type="entry name" value="Lactamase_B"/>
    <property type="match status" value="1"/>
</dbReference>
<keyword evidence="3" id="KW-0378">Hydrolase</keyword>
<feature type="chain" id="PRO_5043856705" evidence="5">
    <location>
        <begin position="30"/>
        <end position="330"/>
    </location>
</feature>
<feature type="domain" description="Metallo-beta-lactamase" evidence="6">
    <location>
        <begin position="95"/>
        <end position="299"/>
    </location>
</feature>
<dbReference type="EMBL" id="JACXBF010000504">
    <property type="protein sequence ID" value="MBD2802470.1"/>
    <property type="molecule type" value="Genomic_DNA"/>
</dbReference>
<dbReference type="InterPro" id="IPR001279">
    <property type="entry name" value="Metallo-B-lactamas"/>
</dbReference>
<keyword evidence="5" id="KW-0732">Signal</keyword>
<dbReference type="SMART" id="SM00849">
    <property type="entry name" value="Lactamase_B"/>
    <property type="match status" value="1"/>
</dbReference>
<proteinExistence type="inferred from homology"/>
<dbReference type="InterPro" id="IPR051013">
    <property type="entry name" value="MBL_superfamily_lactonases"/>
</dbReference>
<evidence type="ECO:0000256" key="3">
    <source>
        <dbReference type="ARBA" id="ARBA00022801"/>
    </source>
</evidence>
<comment type="similarity">
    <text evidence="1">Belongs to the metallo-beta-lactamase superfamily.</text>
</comment>
<evidence type="ECO:0000256" key="1">
    <source>
        <dbReference type="ARBA" id="ARBA00007749"/>
    </source>
</evidence>
<dbReference type="CDD" id="cd07720">
    <property type="entry name" value="OPHC2-like_MBL-fold"/>
    <property type="match status" value="1"/>
</dbReference>
<dbReference type="SUPFAM" id="SSF56281">
    <property type="entry name" value="Metallo-hydrolase/oxidoreductase"/>
    <property type="match status" value="1"/>
</dbReference>
<sequence length="330" mass="36610">MKNIFKVSHFAITLAITTALTTTIPASFAKPTNQPIINQVPGYFHHKVGDFMVTALYDGDIYLSPSLLKGIEEKDIQTLLDRMFIMNEKEGVQPAVNAYLVNTKNGLVLIDSGSAKCFGPTMGNLIDNLRAAGYTPETVKTILLTHLHLDHACGISSSDGKALFPNATVYVSQEEKDYWLDPKITASAPENKRTFFKMSQDAVAPYVANNALRTFKNGNDVVPGIEAIPTLDHTSYRIHSNNNNMLVWGDLVHSYSVQFMRPEISIDFDADNDNDKAIKARKGIFAKASQDKWLIGAAHLPFPGIGYIRKDEKNYTWVPIEYSSLPKSAH</sequence>
<dbReference type="InterPro" id="IPR036866">
    <property type="entry name" value="RibonucZ/Hydroxyglut_hydro"/>
</dbReference>
<dbReference type="PANTHER" id="PTHR42978">
    <property type="entry name" value="QUORUM-QUENCHING LACTONASE YTNP-RELATED-RELATED"/>
    <property type="match status" value="1"/>
</dbReference>
<dbReference type="RefSeq" id="WP_323869662.1">
    <property type="nucleotide sequence ID" value="NZ_JACXBF010000504.1"/>
</dbReference>
<organism evidence="7">
    <name type="scientific">Xenorhabdus szentirmaii</name>
    <dbReference type="NCBI Taxonomy" id="290112"/>
    <lineage>
        <taxon>Bacteria</taxon>
        <taxon>Pseudomonadati</taxon>
        <taxon>Pseudomonadota</taxon>
        <taxon>Gammaproteobacteria</taxon>
        <taxon>Enterobacterales</taxon>
        <taxon>Morganellaceae</taxon>
        <taxon>Xenorhabdus</taxon>
    </lineage>
</organism>
<evidence type="ECO:0000256" key="5">
    <source>
        <dbReference type="SAM" id="SignalP"/>
    </source>
</evidence>
<dbReference type="Proteomes" id="UP001193920">
    <property type="component" value="Unassembled WGS sequence"/>
</dbReference>
<comment type="caution">
    <text evidence="7">The sequence shown here is derived from an EMBL/GenBank/DDBJ whole genome shotgun (WGS) entry which is preliminary data.</text>
</comment>
<dbReference type="Gene3D" id="3.60.15.10">
    <property type="entry name" value="Ribonuclease Z/Hydroxyacylglutathione hydrolase-like"/>
    <property type="match status" value="1"/>
</dbReference>
<evidence type="ECO:0000256" key="4">
    <source>
        <dbReference type="ARBA" id="ARBA00022833"/>
    </source>
</evidence>
<keyword evidence="4" id="KW-0862">Zinc</keyword>
<dbReference type="GO" id="GO:0046872">
    <property type="term" value="F:metal ion binding"/>
    <property type="evidence" value="ECO:0007669"/>
    <property type="project" value="UniProtKB-KW"/>
</dbReference>
<evidence type="ECO:0000256" key="2">
    <source>
        <dbReference type="ARBA" id="ARBA00022723"/>
    </source>
</evidence>
<accession>A0AAW3YWS2</accession>
<name>A0AAW3YWS2_9GAMM</name>
<dbReference type="AlphaFoldDB" id="A0AAW3YWS2"/>
<protein>
    <submittedName>
        <fullName evidence="7">MBL fold metallo-hydrolase</fullName>
    </submittedName>
</protein>
<dbReference type="GO" id="GO:0016787">
    <property type="term" value="F:hydrolase activity"/>
    <property type="evidence" value="ECO:0007669"/>
    <property type="project" value="UniProtKB-KW"/>
</dbReference>
<reference evidence="7" key="1">
    <citation type="submission" date="2020-09" db="EMBL/GenBank/DDBJ databases">
        <authorList>
            <person name="Palma L."/>
            <person name="Caballero P."/>
            <person name="Berry C."/>
            <person name="Del Valle E."/>
        </authorList>
    </citation>
    <scope>NUCLEOTIDE SEQUENCE</scope>
    <source>
        <strain evidence="7">M</strain>
    </source>
</reference>
<evidence type="ECO:0000259" key="6">
    <source>
        <dbReference type="SMART" id="SM00849"/>
    </source>
</evidence>
<keyword evidence="2" id="KW-0479">Metal-binding</keyword>
<reference evidence="7" key="2">
    <citation type="journal article" date="2024" name="Toxins">
        <title>Genome Sequence Analysis of Native Xenorhabdus Strains Isolated from Entomopathogenic Nematodes in Argentina.</title>
        <authorList>
            <person name="Palma L."/>
            <person name="Frizzo L."/>
            <person name="Kaiser S."/>
            <person name="Berry C."/>
            <person name="Caballero P."/>
            <person name="Bode H.B."/>
            <person name="Del Valle E.E."/>
        </authorList>
    </citation>
    <scope>NUCLEOTIDE SEQUENCE</scope>
    <source>
        <strain evidence="7">M</strain>
    </source>
</reference>
<gene>
    <name evidence="7" type="ORF">ID854_19000</name>
</gene>
<feature type="signal peptide" evidence="5">
    <location>
        <begin position="1"/>
        <end position="29"/>
    </location>
</feature>
<evidence type="ECO:0000313" key="7">
    <source>
        <dbReference type="EMBL" id="MBD2802470.1"/>
    </source>
</evidence>